<name>A0ABT8BS52_9VIBR</name>
<comment type="caution">
    <text evidence="1">The sequence shown here is derived from an EMBL/GenBank/DDBJ whole genome shotgun (WGS) entry which is preliminary data.</text>
</comment>
<keyword evidence="2" id="KW-1185">Reference proteome</keyword>
<proteinExistence type="predicted"/>
<evidence type="ECO:0000313" key="2">
    <source>
        <dbReference type="Proteomes" id="UP001238540"/>
    </source>
</evidence>
<evidence type="ECO:0000313" key="1">
    <source>
        <dbReference type="EMBL" id="MDN3609523.1"/>
    </source>
</evidence>
<dbReference type="Proteomes" id="UP001238540">
    <property type="component" value="Unassembled WGS sequence"/>
</dbReference>
<organism evidence="1 2">
    <name type="scientific">Vibrio ostreicida</name>
    <dbReference type="NCBI Taxonomy" id="526588"/>
    <lineage>
        <taxon>Bacteria</taxon>
        <taxon>Pseudomonadati</taxon>
        <taxon>Pseudomonadota</taxon>
        <taxon>Gammaproteobacteria</taxon>
        <taxon>Vibrionales</taxon>
        <taxon>Vibrionaceae</taxon>
        <taxon>Vibrio</taxon>
    </lineage>
</organism>
<sequence>MGTVFINEETCDEDKYFIVEKIIHESAHQMLLSIMIHDEIVLNPDYEKYPSPLRTGLRTMNGIYHAAFVLYRISAFFYKIYHSDKSDSKALSYLKKNINQFDDCHSVIKTHGDLTVLGKEIIANCKNEIEGFKNELH</sequence>
<accession>A0ABT8BS52</accession>
<dbReference type="InterPro" id="IPR026337">
    <property type="entry name" value="AKG_HExxH"/>
</dbReference>
<dbReference type="EMBL" id="JAUFQC010000001">
    <property type="protein sequence ID" value="MDN3609523.1"/>
    <property type="molecule type" value="Genomic_DNA"/>
</dbReference>
<gene>
    <name evidence="1" type="ORF">QWZ16_07375</name>
</gene>
<dbReference type="NCBIfam" id="TIGR04267">
    <property type="entry name" value="mod_HExxH"/>
    <property type="match status" value="1"/>
</dbReference>
<reference evidence="2" key="1">
    <citation type="journal article" date="2019" name="Int. J. Syst. Evol. Microbiol.">
        <title>The Global Catalogue of Microorganisms (GCM) 10K type strain sequencing project: providing services to taxonomists for standard genome sequencing and annotation.</title>
        <authorList>
            <consortium name="The Broad Institute Genomics Platform"/>
            <consortium name="The Broad Institute Genome Sequencing Center for Infectious Disease"/>
            <person name="Wu L."/>
            <person name="Ma J."/>
        </authorList>
    </citation>
    <scope>NUCLEOTIDE SEQUENCE [LARGE SCALE GENOMIC DNA]</scope>
    <source>
        <strain evidence="2">CECT 7398</strain>
    </source>
</reference>
<protein>
    <submittedName>
        <fullName evidence="1">HEXXH motif-containing putative peptide modification protein</fullName>
    </submittedName>
</protein>
<dbReference type="RefSeq" id="WP_170882429.1">
    <property type="nucleotide sequence ID" value="NZ_JABEYA020000002.1"/>
</dbReference>